<dbReference type="Proteomes" id="UP000054988">
    <property type="component" value="Unassembled WGS sequence"/>
</dbReference>
<accession>A0A0W0FZJ0</accession>
<organism evidence="1 2">
    <name type="scientific">Moniliophthora roreri</name>
    <name type="common">Frosty pod rot fungus</name>
    <name type="synonym">Monilia roreri</name>
    <dbReference type="NCBI Taxonomy" id="221103"/>
    <lineage>
        <taxon>Eukaryota</taxon>
        <taxon>Fungi</taxon>
        <taxon>Dikarya</taxon>
        <taxon>Basidiomycota</taxon>
        <taxon>Agaricomycotina</taxon>
        <taxon>Agaricomycetes</taxon>
        <taxon>Agaricomycetidae</taxon>
        <taxon>Agaricales</taxon>
        <taxon>Marasmiineae</taxon>
        <taxon>Marasmiaceae</taxon>
        <taxon>Moniliophthora</taxon>
    </lineage>
</organism>
<evidence type="ECO:0000313" key="1">
    <source>
        <dbReference type="EMBL" id="KTB41738.1"/>
    </source>
</evidence>
<comment type="caution">
    <text evidence="1">The sequence shown here is derived from an EMBL/GenBank/DDBJ whole genome shotgun (WGS) entry which is preliminary data.</text>
</comment>
<proteinExistence type="predicted"/>
<protein>
    <submittedName>
        <fullName evidence="1">Uncharacterized protein</fullName>
    </submittedName>
</protein>
<dbReference type="AlphaFoldDB" id="A0A0W0FZJ0"/>
<gene>
    <name evidence="1" type="ORF">WG66_5688</name>
</gene>
<dbReference type="EMBL" id="LATX01001428">
    <property type="protein sequence ID" value="KTB41738.1"/>
    <property type="molecule type" value="Genomic_DNA"/>
</dbReference>
<sequence length="33" mass="3823">MFLSRISPILRKFDDRKSNIWSEFASPLLAIGL</sequence>
<name>A0A0W0FZJ0_MONRR</name>
<evidence type="ECO:0000313" key="2">
    <source>
        <dbReference type="Proteomes" id="UP000054988"/>
    </source>
</evidence>
<reference evidence="1 2" key="1">
    <citation type="submission" date="2015-12" db="EMBL/GenBank/DDBJ databases">
        <title>Draft genome sequence of Moniliophthora roreri, the causal agent of frosty pod rot of cacao.</title>
        <authorList>
            <person name="Aime M.C."/>
            <person name="Diaz-Valderrama J.R."/>
            <person name="Kijpornyongpan T."/>
            <person name="Phillips-Mora W."/>
        </authorList>
    </citation>
    <scope>NUCLEOTIDE SEQUENCE [LARGE SCALE GENOMIC DNA]</scope>
    <source>
        <strain evidence="1 2">MCA 2952</strain>
    </source>
</reference>